<dbReference type="EMBL" id="QGKV02002055">
    <property type="protein sequence ID" value="KAF3493995.1"/>
    <property type="molecule type" value="Genomic_DNA"/>
</dbReference>
<evidence type="ECO:0000313" key="5">
    <source>
        <dbReference type="Proteomes" id="UP000266723"/>
    </source>
</evidence>
<keyword evidence="1" id="KW-0880">Kelch repeat</keyword>
<name>A0ABQ7A8L7_BRACR</name>
<comment type="caution">
    <text evidence="4">The sequence shown here is derived from an EMBL/GenBank/DDBJ whole genome shotgun (WGS) entry which is preliminary data.</text>
</comment>
<dbReference type="Gene3D" id="2.120.10.80">
    <property type="entry name" value="Kelch-type beta propeller"/>
    <property type="match status" value="1"/>
</dbReference>
<dbReference type="InterPro" id="IPR011498">
    <property type="entry name" value="Kelch_2"/>
</dbReference>
<evidence type="ECO:0000313" key="4">
    <source>
        <dbReference type="EMBL" id="KAF3493995.1"/>
    </source>
</evidence>
<proteinExistence type="predicted"/>
<feature type="domain" description="F-box" evidence="3">
    <location>
        <begin position="11"/>
        <end position="51"/>
    </location>
</feature>
<sequence>MVESSSLIPGLVDDLAELCLSRIPRSSFQIISQVCWRWRRFLRSERYGAVRKLTGSVEELMCLLVYDKYWEVFDGSGNKLGRIPHIPGPLKGGFGLVVLDGGKIVFIGGRYNCVASADVYEFNPATNRWRKLADMNIPRHNFTYAVVDGLLYVIRGLSSDNVSILNAEVYNPKTNQWSLIDCPHSHSFSGFAFSFNSKLFVVARNKAYFFDWFKSGMGVFDPQKNSWSSVSVLPSEKCAFKYRLGQWNNKVILFSRGCEALSGDLDKEDAAKWIATPIKPSGLHPTSVLINF</sequence>
<dbReference type="InterPro" id="IPR006652">
    <property type="entry name" value="Kelch_1"/>
</dbReference>
<evidence type="ECO:0000256" key="2">
    <source>
        <dbReference type="ARBA" id="ARBA00022737"/>
    </source>
</evidence>
<dbReference type="SUPFAM" id="SSF117281">
    <property type="entry name" value="Kelch motif"/>
    <property type="match status" value="1"/>
</dbReference>
<dbReference type="Proteomes" id="UP000266723">
    <property type="component" value="Unassembled WGS sequence"/>
</dbReference>
<dbReference type="InterPro" id="IPR036047">
    <property type="entry name" value="F-box-like_dom_sf"/>
</dbReference>
<dbReference type="InterPro" id="IPR015915">
    <property type="entry name" value="Kelch-typ_b-propeller"/>
</dbReference>
<dbReference type="SUPFAM" id="SSF81383">
    <property type="entry name" value="F-box domain"/>
    <property type="match status" value="1"/>
</dbReference>
<dbReference type="Pfam" id="PF00646">
    <property type="entry name" value="F-box"/>
    <property type="match status" value="1"/>
</dbReference>
<reference evidence="4 5" key="1">
    <citation type="journal article" date="2020" name="BMC Genomics">
        <title>Intraspecific diversification of the crop wild relative Brassica cretica Lam. using demographic model selection.</title>
        <authorList>
            <person name="Kioukis A."/>
            <person name="Michalopoulou V.A."/>
            <person name="Briers L."/>
            <person name="Pirintsos S."/>
            <person name="Studholme D.J."/>
            <person name="Pavlidis P."/>
            <person name="Sarris P.F."/>
        </authorList>
    </citation>
    <scope>NUCLEOTIDE SEQUENCE [LARGE SCALE GENOMIC DNA]</scope>
    <source>
        <strain evidence="5">cv. PFS-1207/04</strain>
    </source>
</reference>
<dbReference type="SMART" id="SM00256">
    <property type="entry name" value="FBOX"/>
    <property type="match status" value="1"/>
</dbReference>
<dbReference type="Pfam" id="PF07646">
    <property type="entry name" value="Kelch_2"/>
    <property type="match status" value="1"/>
</dbReference>
<dbReference type="InterPro" id="IPR001810">
    <property type="entry name" value="F-box_dom"/>
</dbReference>
<dbReference type="PANTHER" id="PTHR46344">
    <property type="entry name" value="OS02G0202900 PROTEIN"/>
    <property type="match status" value="1"/>
</dbReference>
<evidence type="ECO:0000256" key="1">
    <source>
        <dbReference type="ARBA" id="ARBA00022441"/>
    </source>
</evidence>
<dbReference type="SMART" id="SM00612">
    <property type="entry name" value="Kelch"/>
    <property type="match status" value="2"/>
</dbReference>
<dbReference type="CDD" id="cd22152">
    <property type="entry name" value="F-box_AtAFR-like"/>
    <property type="match status" value="1"/>
</dbReference>
<dbReference type="Pfam" id="PF01344">
    <property type="entry name" value="Kelch_1"/>
    <property type="match status" value="2"/>
</dbReference>
<dbReference type="PANTHER" id="PTHR46344:SF1">
    <property type="entry name" value="OS02G0504900 PROTEIN"/>
    <property type="match status" value="1"/>
</dbReference>
<protein>
    <recommendedName>
        <fullName evidence="3">F-box domain-containing protein</fullName>
    </recommendedName>
</protein>
<keyword evidence="5" id="KW-1185">Reference proteome</keyword>
<evidence type="ECO:0000259" key="3">
    <source>
        <dbReference type="SMART" id="SM00256"/>
    </source>
</evidence>
<keyword evidence="2" id="KW-0677">Repeat</keyword>
<gene>
    <name evidence="4" type="ORF">DY000_02055410</name>
</gene>
<organism evidence="4 5">
    <name type="scientific">Brassica cretica</name>
    <name type="common">Mustard</name>
    <dbReference type="NCBI Taxonomy" id="69181"/>
    <lineage>
        <taxon>Eukaryota</taxon>
        <taxon>Viridiplantae</taxon>
        <taxon>Streptophyta</taxon>
        <taxon>Embryophyta</taxon>
        <taxon>Tracheophyta</taxon>
        <taxon>Spermatophyta</taxon>
        <taxon>Magnoliopsida</taxon>
        <taxon>eudicotyledons</taxon>
        <taxon>Gunneridae</taxon>
        <taxon>Pentapetalae</taxon>
        <taxon>rosids</taxon>
        <taxon>malvids</taxon>
        <taxon>Brassicales</taxon>
        <taxon>Brassicaceae</taxon>
        <taxon>Brassiceae</taxon>
        <taxon>Brassica</taxon>
    </lineage>
</organism>
<accession>A0ABQ7A8L7</accession>